<dbReference type="GO" id="GO:0005891">
    <property type="term" value="C:voltage-gated calcium channel complex"/>
    <property type="evidence" value="ECO:0007669"/>
    <property type="project" value="InterPro"/>
</dbReference>
<evidence type="ECO:0000256" key="9">
    <source>
        <dbReference type="ARBA" id="ARBA00023065"/>
    </source>
</evidence>
<gene>
    <name evidence="16" type="ORF">MONBRDRAFT_15514</name>
</gene>
<evidence type="ECO:0000256" key="3">
    <source>
        <dbReference type="ARBA" id="ARBA00022568"/>
    </source>
</evidence>
<sequence>VGYIIITFQSEGERAYSFSGLDGNQRKCLHFALTSTPEFAFEPEYRCQSLFTRITLHTYFEYFIMLTIAANSFVMLMQHKDMDDDYKSALALCNVIFTGIFTFEALIKLFAYNPTAYFQDAWNWFDFIIVVGSLVDVAFYFAGTEAVSIGFLRLFRAARLIKLVSKGNDMKRLLWTFAKSLQALPSVALLIAMVFFVYAVIGMQVFGNMALRPDADVNAQVNFRDFSSALLVLFRTSTGENWQAIMYYCYLGPEDCRE</sequence>
<keyword evidence="17" id="KW-1185">Reference proteome</keyword>
<dbReference type="eggNOG" id="KOG2301">
    <property type="taxonomic scope" value="Eukaryota"/>
</dbReference>
<name>A9UV38_MONBE</name>
<dbReference type="STRING" id="81824.A9UV38"/>
<evidence type="ECO:0000256" key="6">
    <source>
        <dbReference type="ARBA" id="ARBA00022837"/>
    </source>
</evidence>
<dbReference type="RefSeq" id="XP_001744125.1">
    <property type="nucleotide sequence ID" value="XM_001744073.1"/>
</dbReference>
<dbReference type="AlphaFoldDB" id="A9UV38"/>
<keyword evidence="7 13" id="KW-0851">Voltage-gated channel</keyword>
<dbReference type="PRINTS" id="PR00167">
    <property type="entry name" value="CACHANNEL"/>
</dbReference>
<keyword evidence="9" id="KW-0406">Ion transport</keyword>
<keyword evidence="8 14" id="KW-1133">Transmembrane helix</keyword>
<evidence type="ECO:0000259" key="15">
    <source>
        <dbReference type="Pfam" id="PF00520"/>
    </source>
</evidence>
<dbReference type="OMA" id="MIRTIDN"/>
<dbReference type="Gene3D" id="1.10.287.70">
    <property type="match status" value="1"/>
</dbReference>
<dbReference type="KEGG" id="mbr:MONBRDRAFT_15514"/>
<comment type="subcellular location">
    <subcellularLocation>
        <location evidence="1 13">Membrane</location>
        <topology evidence="1 13">Multi-pass membrane protein</topology>
    </subcellularLocation>
</comment>
<dbReference type="EMBL" id="CH991546">
    <property type="protein sequence ID" value="EDQ90828.1"/>
    <property type="molecule type" value="Genomic_DNA"/>
</dbReference>
<keyword evidence="10 14" id="KW-0472">Membrane</keyword>
<dbReference type="Pfam" id="PF00520">
    <property type="entry name" value="Ion_trans"/>
    <property type="match status" value="1"/>
</dbReference>
<organism evidence="16 17">
    <name type="scientific">Monosiga brevicollis</name>
    <name type="common">Choanoflagellate</name>
    <dbReference type="NCBI Taxonomy" id="81824"/>
    <lineage>
        <taxon>Eukaryota</taxon>
        <taxon>Choanoflagellata</taxon>
        <taxon>Craspedida</taxon>
        <taxon>Salpingoecidae</taxon>
        <taxon>Monosiga</taxon>
    </lineage>
</organism>
<keyword evidence="11" id="KW-0325">Glycoprotein</keyword>
<comment type="similarity">
    <text evidence="13">Belongs to the calcium channel alpha-1 subunit (TC 1.A.1.11) family.</text>
</comment>
<evidence type="ECO:0000256" key="5">
    <source>
        <dbReference type="ARBA" id="ARBA00022692"/>
    </source>
</evidence>
<reference evidence="16 17" key="1">
    <citation type="journal article" date="2008" name="Nature">
        <title>The genome of the choanoflagellate Monosiga brevicollis and the origin of metazoans.</title>
        <authorList>
            <consortium name="JGI Sequencing"/>
            <person name="King N."/>
            <person name="Westbrook M.J."/>
            <person name="Young S.L."/>
            <person name="Kuo A."/>
            <person name="Abedin M."/>
            <person name="Chapman J."/>
            <person name="Fairclough S."/>
            <person name="Hellsten U."/>
            <person name="Isogai Y."/>
            <person name="Letunic I."/>
            <person name="Marr M."/>
            <person name="Pincus D."/>
            <person name="Putnam N."/>
            <person name="Rokas A."/>
            <person name="Wright K.J."/>
            <person name="Zuzow R."/>
            <person name="Dirks W."/>
            <person name="Good M."/>
            <person name="Goodstein D."/>
            <person name="Lemons D."/>
            <person name="Li W."/>
            <person name="Lyons J.B."/>
            <person name="Morris A."/>
            <person name="Nichols S."/>
            <person name="Richter D.J."/>
            <person name="Salamov A."/>
            <person name="Bork P."/>
            <person name="Lim W.A."/>
            <person name="Manning G."/>
            <person name="Miller W.T."/>
            <person name="McGinnis W."/>
            <person name="Shapiro H."/>
            <person name="Tjian R."/>
            <person name="Grigoriev I.V."/>
            <person name="Rokhsar D."/>
        </authorList>
    </citation>
    <scope>NUCLEOTIDE SEQUENCE [LARGE SCALE GENOMIC DNA]</scope>
    <source>
        <strain evidence="17">MX1 / ATCC 50154</strain>
    </source>
</reference>
<dbReference type="InterPro" id="IPR050599">
    <property type="entry name" value="VDCC_alpha-1_subunit"/>
</dbReference>
<feature type="transmembrane region" description="Helical" evidence="14">
    <location>
        <begin position="173"/>
        <end position="201"/>
    </location>
</feature>
<evidence type="ECO:0000256" key="1">
    <source>
        <dbReference type="ARBA" id="ARBA00004141"/>
    </source>
</evidence>
<evidence type="ECO:0000256" key="8">
    <source>
        <dbReference type="ARBA" id="ARBA00022989"/>
    </source>
</evidence>
<dbReference type="InterPro" id="IPR027359">
    <property type="entry name" value="Volt_channel_dom_sf"/>
</dbReference>
<dbReference type="GeneID" id="5889482"/>
<dbReference type="InterPro" id="IPR002077">
    <property type="entry name" value="VDCCAlpha1"/>
</dbReference>
<keyword evidence="2" id="KW-0813">Transport</keyword>
<evidence type="ECO:0000256" key="11">
    <source>
        <dbReference type="ARBA" id="ARBA00023180"/>
    </source>
</evidence>
<accession>A9UV38</accession>
<evidence type="ECO:0000256" key="14">
    <source>
        <dbReference type="SAM" id="Phobius"/>
    </source>
</evidence>
<dbReference type="PANTHER" id="PTHR45628">
    <property type="entry name" value="VOLTAGE-DEPENDENT CALCIUM CHANNEL TYPE A SUBUNIT ALPHA-1"/>
    <property type="match status" value="1"/>
</dbReference>
<dbReference type="InterPro" id="IPR005821">
    <property type="entry name" value="Ion_trans_dom"/>
</dbReference>
<dbReference type="GO" id="GO:0005245">
    <property type="term" value="F:voltage-gated calcium channel activity"/>
    <property type="evidence" value="ECO:0007669"/>
    <property type="project" value="InterPro"/>
</dbReference>
<dbReference type="Gene3D" id="1.20.120.350">
    <property type="entry name" value="Voltage-gated potassium channels. Chain C"/>
    <property type="match status" value="1"/>
</dbReference>
<dbReference type="FunFam" id="1.10.287.70:FF:000563">
    <property type="entry name" value="Predicted protein"/>
    <property type="match status" value="1"/>
</dbReference>
<dbReference type="PANTHER" id="PTHR45628:SF7">
    <property type="entry name" value="VOLTAGE-DEPENDENT CALCIUM CHANNEL TYPE A SUBUNIT ALPHA-1"/>
    <property type="match status" value="1"/>
</dbReference>
<feature type="non-terminal residue" evidence="16">
    <location>
        <position position="1"/>
    </location>
</feature>
<evidence type="ECO:0000256" key="10">
    <source>
        <dbReference type="ARBA" id="ARBA00023136"/>
    </source>
</evidence>
<feature type="transmembrane region" description="Helical" evidence="14">
    <location>
        <begin position="59"/>
        <end position="77"/>
    </location>
</feature>
<keyword evidence="6 13" id="KW-0106">Calcium</keyword>
<keyword evidence="3 13" id="KW-0109">Calcium transport</keyword>
<protein>
    <recommendedName>
        <fullName evidence="15">Ion transport domain-containing protein</fullName>
    </recommendedName>
</protein>
<evidence type="ECO:0000256" key="7">
    <source>
        <dbReference type="ARBA" id="ARBA00022882"/>
    </source>
</evidence>
<feature type="transmembrane region" description="Helical" evidence="14">
    <location>
        <begin position="89"/>
        <end position="107"/>
    </location>
</feature>
<keyword evidence="4 13" id="KW-0107">Calcium channel</keyword>
<evidence type="ECO:0000313" key="16">
    <source>
        <dbReference type="EMBL" id="EDQ90828.1"/>
    </source>
</evidence>
<evidence type="ECO:0000256" key="4">
    <source>
        <dbReference type="ARBA" id="ARBA00022673"/>
    </source>
</evidence>
<evidence type="ECO:0000256" key="13">
    <source>
        <dbReference type="RuleBase" id="RU003808"/>
    </source>
</evidence>
<feature type="domain" description="Ion transport" evidence="15">
    <location>
        <begin position="57"/>
        <end position="252"/>
    </location>
</feature>
<evidence type="ECO:0000256" key="12">
    <source>
        <dbReference type="ARBA" id="ARBA00023303"/>
    </source>
</evidence>
<proteinExistence type="inferred from homology"/>
<evidence type="ECO:0000256" key="2">
    <source>
        <dbReference type="ARBA" id="ARBA00022448"/>
    </source>
</evidence>
<dbReference type="SUPFAM" id="SSF81324">
    <property type="entry name" value="Voltage-gated potassium channels"/>
    <property type="match status" value="1"/>
</dbReference>
<keyword evidence="5 14" id="KW-0812">Transmembrane</keyword>
<feature type="transmembrane region" description="Helical" evidence="14">
    <location>
        <begin position="127"/>
        <end position="152"/>
    </location>
</feature>
<keyword evidence="12" id="KW-0407">Ion channel</keyword>
<evidence type="ECO:0000313" key="17">
    <source>
        <dbReference type="Proteomes" id="UP000001357"/>
    </source>
</evidence>
<dbReference type="Proteomes" id="UP000001357">
    <property type="component" value="Unassembled WGS sequence"/>
</dbReference>
<dbReference type="InParanoid" id="A9UV38"/>